<dbReference type="AlphaFoldDB" id="A0A1T4LXV6"/>
<keyword evidence="2" id="KW-1185">Reference proteome</keyword>
<proteinExistence type="predicted"/>
<sequence>MGTFLLLVVILGFTSYIIYKRVKDRKKGKSCCSGGCSSCPFSCSMKDQ</sequence>
<dbReference type="Pfam" id="PF12669">
    <property type="entry name" value="FeoB_associated"/>
    <property type="match status" value="1"/>
</dbReference>
<name>A0A1T4LXV6_9FIRM</name>
<evidence type="ECO:0000313" key="1">
    <source>
        <dbReference type="EMBL" id="SJZ59560.1"/>
    </source>
</evidence>
<organism evidence="1 2">
    <name type="scientific">Garciella nitratireducens DSM 15102</name>
    <dbReference type="NCBI Taxonomy" id="1121911"/>
    <lineage>
        <taxon>Bacteria</taxon>
        <taxon>Bacillati</taxon>
        <taxon>Bacillota</taxon>
        <taxon>Clostridia</taxon>
        <taxon>Eubacteriales</taxon>
        <taxon>Eubacteriaceae</taxon>
        <taxon>Garciella</taxon>
    </lineage>
</organism>
<dbReference type="RefSeq" id="WP_087678575.1">
    <property type="nucleotide sequence ID" value="NZ_FUWV01000005.1"/>
</dbReference>
<gene>
    <name evidence="1" type="ORF">SAMN02745973_01127</name>
</gene>
<reference evidence="1 2" key="1">
    <citation type="submission" date="2017-02" db="EMBL/GenBank/DDBJ databases">
        <authorList>
            <person name="Peterson S.W."/>
        </authorList>
    </citation>
    <scope>NUCLEOTIDE SEQUENCE [LARGE SCALE GENOMIC DNA]</scope>
    <source>
        <strain evidence="1 2">DSM 15102</strain>
    </source>
</reference>
<dbReference type="Proteomes" id="UP000196365">
    <property type="component" value="Unassembled WGS sequence"/>
</dbReference>
<protein>
    <submittedName>
        <fullName evidence="1">Virus attachment protein p12 family protein</fullName>
    </submittedName>
</protein>
<evidence type="ECO:0000313" key="2">
    <source>
        <dbReference type="Proteomes" id="UP000196365"/>
    </source>
</evidence>
<dbReference type="EMBL" id="FUWV01000005">
    <property type="protein sequence ID" value="SJZ59560.1"/>
    <property type="molecule type" value="Genomic_DNA"/>
</dbReference>
<accession>A0A1T4LXV6</accession>